<reference evidence="1 2" key="1">
    <citation type="journal article" date="2010" name="Int. J. Syst. Evol. Microbiol.">
        <title>Bacillus horneckiae sp. nov., isolated from a spacecraft-assembly clean room.</title>
        <authorList>
            <person name="Vaishampayan P."/>
            <person name="Probst A."/>
            <person name="Krishnamurthi S."/>
            <person name="Ghosh S."/>
            <person name="Osman S."/>
            <person name="McDowall A."/>
            <person name="Ruckmani A."/>
            <person name="Mayilraj S."/>
            <person name="Venkateswaran K."/>
        </authorList>
    </citation>
    <scope>NUCLEOTIDE SEQUENCE [LARGE SCALE GENOMIC DNA]</scope>
    <source>
        <strain evidence="2">1PO1SC</strain>
    </source>
</reference>
<evidence type="ECO:0000313" key="1">
    <source>
        <dbReference type="EMBL" id="PKG29274.1"/>
    </source>
</evidence>
<evidence type="ECO:0008006" key="3">
    <source>
        <dbReference type="Google" id="ProtNLM"/>
    </source>
</evidence>
<comment type="caution">
    <text evidence="1">The sequence shown here is derived from an EMBL/GenBank/DDBJ whole genome shotgun (WGS) entry which is preliminary data.</text>
</comment>
<dbReference type="Proteomes" id="UP000233343">
    <property type="component" value="Unassembled WGS sequence"/>
</dbReference>
<protein>
    <recommendedName>
        <fullName evidence="3">PIN domain-containing protein</fullName>
    </recommendedName>
</protein>
<keyword evidence="2" id="KW-1185">Reference proteome</keyword>
<proteinExistence type="predicted"/>
<dbReference type="AlphaFoldDB" id="A0A2N0ZIF8"/>
<organism evidence="1 2">
    <name type="scientific">Cytobacillus horneckiae</name>
    <dbReference type="NCBI Taxonomy" id="549687"/>
    <lineage>
        <taxon>Bacteria</taxon>
        <taxon>Bacillati</taxon>
        <taxon>Bacillota</taxon>
        <taxon>Bacilli</taxon>
        <taxon>Bacillales</taxon>
        <taxon>Bacillaceae</taxon>
        <taxon>Cytobacillus</taxon>
    </lineage>
</organism>
<gene>
    <name evidence="1" type="ORF">CWS20_09265</name>
</gene>
<accession>A0A2N0ZIF8</accession>
<evidence type="ECO:0000313" key="2">
    <source>
        <dbReference type="Proteomes" id="UP000233343"/>
    </source>
</evidence>
<dbReference type="EMBL" id="PISD01000017">
    <property type="protein sequence ID" value="PKG29274.1"/>
    <property type="molecule type" value="Genomic_DNA"/>
</dbReference>
<sequence>MLQRKKTVKETIQFCSNFDYIFCADMHFFMNDLQESHLPLFHGVKIMVSEEMMKILTEQRKSSVITKRKKARHALRLLNELSVIGEILLIPSTSQHDQFDFYCYRLSLDYKQPSDRILGYYLKWNEEGLYRLLFVTSDKKTYKQAKRKGFKTELIQN</sequence>
<name>A0A2N0ZIF8_9BACI</name>